<gene>
    <name evidence="9" type="ORF">NCTC12227_00292</name>
</gene>
<dbReference type="SUPFAM" id="SSF48317">
    <property type="entry name" value="Acid phosphatase/Vanadium-dependent haloperoxidase"/>
    <property type="match status" value="1"/>
</dbReference>
<proteinExistence type="predicted"/>
<sequence>MLPLRAYIPPFPRLLVLFLGIVIPLVIAGFIADDIRAQQHFVFEQPLMMWVHAHTGEAFTPVAIVLHHLGKSAVAIPITVLFALWLYLRRRRGYALFVLLGAALSTAVMFTAKQFFNRPRPEFWPRIVEETNASFPSGHSTFAAAIATLIVLVYWYSPYRKYIIAAAVAFTLLMGFSRIVLGVHYPTDVLVGWITGVSTVLGLHLVLFRKLPEST</sequence>
<evidence type="ECO:0000256" key="7">
    <source>
        <dbReference type="SAM" id="Phobius"/>
    </source>
</evidence>
<feature type="transmembrane region" description="Helical" evidence="7">
    <location>
        <begin position="162"/>
        <end position="184"/>
    </location>
</feature>
<keyword evidence="3 7" id="KW-0812">Transmembrane</keyword>
<evidence type="ECO:0000313" key="9">
    <source>
        <dbReference type="EMBL" id="VEJ20585.1"/>
    </source>
</evidence>
<dbReference type="AlphaFoldDB" id="A0A448U9K2"/>
<evidence type="ECO:0000256" key="6">
    <source>
        <dbReference type="ARBA" id="ARBA00023136"/>
    </source>
</evidence>
<dbReference type="GO" id="GO:0016787">
    <property type="term" value="F:hydrolase activity"/>
    <property type="evidence" value="ECO:0007669"/>
    <property type="project" value="UniProtKB-KW"/>
</dbReference>
<dbReference type="Pfam" id="PF01569">
    <property type="entry name" value="PAP2"/>
    <property type="match status" value="1"/>
</dbReference>
<protein>
    <submittedName>
        <fullName evidence="9">Phosphatidylglycerophosphatase B</fullName>
    </submittedName>
</protein>
<dbReference type="RefSeq" id="WP_126303863.1">
    <property type="nucleotide sequence ID" value="NZ_LR134516.1"/>
</dbReference>
<dbReference type="Proteomes" id="UP000268229">
    <property type="component" value="Chromosome"/>
</dbReference>
<dbReference type="PANTHER" id="PTHR14969:SF62">
    <property type="entry name" value="DECAPRENYLPHOSPHORYL-5-PHOSPHORIBOSE PHOSPHATASE RV3807C-RELATED"/>
    <property type="match status" value="1"/>
</dbReference>
<dbReference type="InterPro" id="IPR036938">
    <property type="entry name" value="PAP2/HPO_sf"/>
</dbReference>
<keyword evidence="6 7" id="KW-0472">Membrane</keyword>
<dbReference type="GO" id="GO:0005886">
    <property type="term" value="C:plasma membrane"/>
    <property type="evidence" value="ECO:0007669"/>
    <property type="project" value="UniProtKB-SubCell"/>
</dbReference>
<evidence type="ECO:0000256" key="4">
    <source>
        <dbReference type="ARBA" id="ARBA00022801"/>
    </source>
</evidence>
<feature type="transmembrane region" description="Helical" evidence="7">
    <location>
        <begin position="136"/>
        <end position="155"/>
    </location>
</feature>
<evidence type="ECO:0000256" key="3">
    <source>
        <dbReference type="ARBA" id="ARBA00022692"/>
    </source>
</evidence>
<feature type="domain" description="Phosphatidic acid phosphatase type 2/haloperoxidase" evidence="8">
    <location>
        <begin position="95"/>
        <end position="204"/>
    </location>
</feature>
<dbReference type="STRING" id="326522.BWD08_01215"/>
<organism evidence="9 10">
    <name type="scientific">Neisseria animaloris</name>
    <dbReference type="NCBI Taxonomy" id="326522"/>
    <lineage>
        <taxon>Bacteria</taxon>
        <taxon>Pseudomonadati</taxon>
        <taxon>Pseudomonadota</taxon>
        <taxon>Betaproteobacteria</taxon>
        <taxon>Neisseriales</taxon>
        <taxon>Neisseriaceae</taxon>
        <taxon>Neisseria</taxon>
    </lineage>
</organism>
<dbReference type="CDD" id="cd03392">
    <property type="entry name" value="PAP2_like_2"/>
    <property type="match status" value="1"/>
</dbReference>
<dbReference type="Gene3D" id="1.20.144.10">
    <property type="entry name" value="Phosphatidic acid phosphatase type 2/haloperoxidase"/>
    <property type="match status" value="2"/>
</dbReference>
<keyword evidence="4" id="KW-0378">Hydrolase</keyword>
<dbReference type="OrthoDB" id="9780918at2"/>
<comment type="subcellular location">
    <subcellularLocation>
        <location evidence="1">Cell membrane</location>
        <topology evidence="1">Multi-pass membrane protein</topology>
    </subcellularLocation>
</comment>
<keyword evidence="5 7" id="KW-1133">Transmembrane helix</keyword>
<dbReference type="KEGG" id="nani:NCTC12227_00292"/>
<evidence type="ECO:0000313" key="10">
    <source>
        <dbReference type="Proteomes" id="UP000268229"/>
    </source>
</evidence>
<keyword evidence="2" id="KW-1003">Cell membrane</keyword>
<name>A0A448U9K2_9NEIS</name>
<evidence type="ECO:0000256" key="1">
    <source>
        <dbReference type="ARBA" id="ARBA00004651"/>
    </source>
</evidence>
<accession>A0A448U9K2</accession>
<dbReference type="EMBL" id="LR134516">
    <property type="protein sequence ID" value="VEJ20585.1"/>
    <property type="molecule type" value="Genomic_DNA"/>
</dbReference>
<evidence type="ECO:0000256" key="2">
    <source>
        <dbReference type="ARBA" id="ARBA00022475"/>
    </source>
</evidence>
<feature type="transmembrane region" description="Helical" evidence="7">
    <location>
        <begin position="69"/>
        <end position="88"/>
    </location>
</feature>
<feature type="transmembrane region" description="Helical" evidence="7">
    <location>
        <begin position="12"/>
        <end position="32"/>
    </location>
</feature>
<keyword evidence="10" id="KW-1185">Reference proteome</keyword>
<reference evidence="9 10" key="1">
    <citation type="submission" date="2018-12" db="EMBL/GenBank/DDBJ databases">
        <authorList>
            <consortium name="Pathogen Informatics"/>
        </authorList>
    </citation>
    <scope>NUCLEOTIDE SEQUENCE [LARGE SCALE GENOMIC DNA]</scope>
    <source>
        <strain evidence="9 10">NCTC12227</strain>
    </source>
</reference>
<dbReference type="SMART" id="SM00014">
    <property type="entry name" value="acidPPc"/>
    <property type="match status" value="1"/>
</dbReference>
<feature type="transmembrane region" description="Helical" evidence="7">
    <location>
        <begin position="190"/>
        <end position="208"/>
    </location>
</feature>
<evidence type="ECO:0000256" key="5">
    <source>
        <dbReference type="ARBA" id="ARBA00022989"/>
    </source>
</evidence>
<dbReference type="PANTHER" id="PTHR14969">
    <property type="entry name" value="SPHINGOSINE-1-PHOSPHATE PHOSPHOHYDROLASE"/>
    <property type="match status" value="1"/>
</dbReference>
<feature type="transmembrane region" description="Helical" evidence="7">
    <location>
        <begin position="95"/>
        <end position="116"/>
    </location>
</feature>
<dbReference type="InterPro" id="IPR000326">
    <property type="entry name" value="PAP2/HPO"/>
</dbReference>
<evidence type="ECO:0000259" key="8">
    <source>
        <dbReference type="SMART" id="SM00014"/>
    </source>
</evidence>